<feature type="binding site" evidence="4">
    <location>
        <position position="47"/>
    </location>
    <ligand>
        <name>Mg(2+)</name>
        <dbReference type="ChEBI" id="CHEBI:18420"/>
    </ligand>
</feature>
<keyword evidence="4" id="KW-0460">Magnesium</keyword>
<name>A0A9P6ECD9_9AGAR</name>
<dbReference type="EMBL" id="MU157866">
    <property type="protein sequence ID" value="KAF9526856.1"/>
    <property type="molecule type" value="Genomic_DNA"/>
</dbReference>
<dbReference type="GO" id="GO:0005525">
    <property type="term" value="F:GTP binding"/>
    <property type="evidence" value="ECO:0007669"/>
    <property type="project" value="UniProtKB-KW"/>
</dbReference>
<dbReference type="AlphaFoldDB" id="A0A9P6ECD9"/>
<evidence type="ECO:0000256" key="4">
    <source>
        <dbReference type="PIRSR" id="PIRSR606689-2"/>
    </source>
</evidence>
<feature type="binding site" evidence="3">
    <location>
        <begin position="21"/>
        <end position="28"/>
    </location>
    <ligand>
        <name>GTP</name>
        <dbReference type="ChEBI" id="CHEBI:37565"/>
    </ligand>
</feature>
<reference evidence="5" key="1">
    <citation type="submission" date="2020-11" db="EMBL/GenBank/DDBJ databases">
        <authorList>
            <consortium name="DOE Joint Genome Institute"/>
            <person name="Ahrendt S."/>
            <person name="Riley R."/>
            <person name="Andreopoulos W."/>
            <person name="Labutti K."/>
            <person name="Pangilinan J."/>
            <person name="Ruiz-Duenas F.J."/>
            <person name="Barrasa J.M."/>
            <person name="Sanchez-Garcia M."/>
            <person name="Camarero S."/>
            <person name="Miyauchi S."/>
            <person name="Serrano A."/>
            <person name="Linde D."/>
            <person name="Babiker R."/>
            <person name="Drula E."/>
            <person name="Ayuso-Fernandez I."/>
            <person name="Pacheco R."/>
            <person name="Padilla G."/>
            <person name="Ferreira P."/>
            <person name="Barriuso J."/>
            <person name="Kellner H."/>
            <person name="Castanera R."/>
            <person name="Alfaro M."/>
            <person name="Ramirez L."/>
            <person name="Pisabarro A.G."/>
            <person name="Kuo A."/>
            <person name="Tritt A."/>
            <person name="Lipzen A."/>
            <person name="He G."/>
            <person name="Yan M."/>
            <person name="Ng V."/>
            <person name="Cullen D."/>
            <person name="Martin F."/>
            <person name="Rosso M.-N."/>
            <person name="Henrissat B."/>
            <person name="Hibbett D."/>
            <person name="Martinez A.T."/>
            <person name="Grigoriev I.V."/>
        </authorList>
    </citation>
    <scope>NUCLEOTIDE SEQUENCE</scope>
    <source>
        <strain evidence="5">CBS 506.95</strain>
    </source>
</reference>
<dbReference type="SUPFAM" id="SSF52540">
    <property type="entry name" value="P-loop containing nucleoside triphosphate hydrolases"/>
    <property type="match status" value="1"/>
</dbReference>
<feature type="binding site" evidence="3">
    <location>
        <position position="80"/>
    </location>
    <ligand>
        <name>GTP</name>
        <dbReference type="ChEBI" id="CHEBI:37565"/>
    </ligand>
</feature>
<dbReference type="InterPro" id="IPR006689">
    <property type="entry name" value="Small_GTPase_ARF/SAR"/>
</dbReference>
<feature type="binding site" evidence="3">
    <location>
        <begin position="145"/>
        <end position="148"/>
    </location>
    <ligand>
        <name>GTP</name>
        <dbReference type="ChEBI" id="CHEBI:37565"/>
    </ligand>
</feature>
<evidence type="ECO:0000256" key="3">
    <source>
        <dbReference type="PIRSR" id="PIRSR606689-1"/>
    </source>
</evidence>
<proteinExistence type="predicted"/>
<comment type="caution">
    <text evidence="5">The sequence shown here is derived from an EMBL/GenBank/DDBJ whole genome shotgun (WGS) entry which is preliminary data.</text>
</comment>
<keyword evidence="1 3" id="KW-0547">Nucleotide-binding</keyword>
<dbReference type="SMART" id="SM00178">
    <property type="entry name" value="SAR"/>
    <property type="match status" value="1"/>
</dbReference>
<feature type="binding site" evidence="4">
    <location>
        <position position="28"/>
    </location>
    <ligand>
        <name>Mg(2+)</name>
        <dbReference type="ChEBI" id="CHEBI:18420"/>
    </ligand>
</feature>
<gene>
    <name evidence="5" type="ORF">CPB83DRAFT_837010</name>
</gene>
<dbReference type="GO" id="GO:0046872">
    <property type="term" value="F:metal ion binding"/>
    <property type="evidence" value="ECO:0007669"/>
    <property type="project" value="UniProtKB-KW"/>
</dbReference>
<dbReference type="InterPro" id="IPR027417">
    <property type="entry name" value="P-loop_NTPase"/>
</dbReference>
<evidence type="ECO:0000256" key="2">
    <source>
        <dbReference type="ARBA" id="ARBA00023134"/>
    </source>
</evidence>
<dbReference type="PANTHER" id="PTHR11711">
    <property type="entry name" value="ADP RIBOSYLATION FACTOR-RELATED"/>
    <property type="match status" value="1"/>
</dbReference>
<keyword evidence="4" id="KW-0479">Metal-binding</keyword>
<dbReference type="SMART" id="SM00177">
    <property type="entry name" value="ARF"/>
    <property type="match status" value="1"/>
</dbReference>
<keyword evidence="2 3" id="KW-0342">GTP-binding</keyword>
<keyword evidence="6" id="KW-1185">Reference proteome</keyword>
<dbReference type="OrthoDB" id="427186at2759"/>
<evidence type="ECO:0000256" key="1">
    <source>
        <dbReference type="ARBA" id="ARBA00022741"/>
    </source>
</evidence>
<dbReference type="Pfam" id="PF00025">
    <property type="entry name" value="Arf"/>
    <property type="match status" value="1"/>
</dbReference>
<evidence type="ECO:0000313" key="5">
    <source>
        <dbReference type="EMBL" id="KAF9526856.1"/>
    </source>
</evidence>
<dbReference type="InterPro" id="IPR024156">
    <property type="entry name" value="Small_GTPase_ARF"/>
</dbReference>
<dbReference type="PROSITE" id="PS51417">
    <property type="entry name" value="ARF"/>
    <property type="match status" value="1"/>
</dbReference>
<dbReference type="Proteomes" id="UP000807306">
    <property type="component" value="Unassembled WGS sequence"/>
</dbReference>
<protein>
    <submittedName>
        <fullName evidence="5">ADP-ribosylation factor family-domain-containing protein</fullName>
    </submittedName>
</protein>
<organism evidence="5 6">
    <name type="scientific">Crepidotus variabilis</name>
    <dbReference type="NCBI Taxonomy" id="179855"/>
    <lineage>
        <taxon>Eukaryota</taxon>
        <taxon>Fungi</taxon>
        <taxon>Dikarya</taxon>
        <taxon>Basidiomycota</taxon>
        <taxon>Agaricomycotina</taxon>
        <taxon>Agaricomycetes</taxon>
        <taxon>Agaricomycetidae</taxon>
        <taxon>Agaricales</taxon>
        <taxon>Agaricineae</taxon>
        <taxon>Crepidotaceae</taxon>
        <taxon>Crepidotus</taxon>
    </lineage>
</organism>
<accession>A0A9P6ECD9</accession>
<dbReference type="GO" id="GO:0003924">
    <property type="term" value="F:GTPase activity"/>
    <property type="evidence" value="ECO:0007669"/>
    <property type="project" value="InterPro"/>
</dbReference>
<dbReference type="Gene3D" id="3.40.50.300">
    <property type="entry name" value="P-loop containing nucleotide triphosphate hydrolases"/>
    <property type="match status" value="1"/>
</dbReference>
<sequence length="417" mass="46565">MLSILRRLFPQNPTATITFLGLDNAGKTTLLYTLKAKTVEVVTTIVTIGLLVETAKINICGPGPTEKKLSFVAQCHDTGGCSRVFPLVQHVLVNDADVIVWIVDAADPERLSESVDEFKILFPPLGSRESGDDVASKLPFLILLNKIDRSKAMTLDQIRVTFGKHTPGRRVAYFETSFTHTSLAKSGLPEALAWLEEAINDTGPVSALNADTVSTKDAAKSVQVDLRSPLMLEKRLNEWLARAESDCSPEDLLGRFYSFNLESWDHYMHIRLAYVLLMKHGRREGKEKIFTGFKNYIEKSSQVHGKSFHLTMTYFWIQIIHFGITNMGISSGVSHTLQADVSELGDDPNSDPNIAQSASPLPNENDFIKFLLVNPFIVDGHIWSDYYSKEVLMDRKAKEEMVLPDIKALPNVVMRVP</sequence>
<evidence type="ECO:0000313" key="6">
    <source>
        <dbReference type="Proteomes" id="UP000807306"/>
    </source>
</evidence>
<dbReference type="PROSITE" id="PS51422">
    <property type="entry name" value="SAR1"/>
    <property type="match status" value="1"/>
</dbReference>